<accession>A0A7J7KY15</accession>
<dbReference type="PANTHER" id="PTHR45786:SF74">
    <property type="entry name" value="ATP-DEPENDENT DNA HELICASE"/>
    <property type="match status" value="1"/>
</dbReference>
<name>A0A7J7KY15_9MAGN</name>
<evidence type="ECO:0000313" key="1">
    <source>
        <dbReference type="EMBL" id="KAF6135227.1"/>
    </source>
</evidence>
<keyword evidence="2" id="KW-1185">Reference proteome</keyword>
<proteinExistence type="predicted"/>
<dbReference type="OrthoDB" id="1937254at2759"/>
<sequence>MREAAKGSYNSSSAIRPRTYKSVHHDVEAIYYNPIESDDQCNIDDKGNDNVNEVDEDNINDNDEGVQLERYFLGQMDVVCIHCSALHWKDEQLSKSLIIKPLFGQFCLQCKIKVPNLDALPNEFQELYDGNGPHSRSFQRYMREYNTVNAFTSLRVHMDNRVAHGRGPTSFTINGELHHRIGALVPNEEHEASYAQLYIYNPGSSLNTRHKRNPHLNKDVLKVIQDALV</sequence>
<evidence type="ECO:0008006" key="3">
    <source>
        <dbReference type="Google" id="ProtNLM"/>
    </source>
</evidence>
<dbReference type="PANTHER" id="PTHR45786">
    <property type="entry name" value="DNA BINDING PROTEIN-LIKE"/>
    <property type="match status" value="1"/>
</dbReference>
<comment type="caution">
    <text evidence="1">The sequence shown here is derived from an EMBL/GenBank/DDBJ whole genome shotgun (WGS) entry which is preliminary data.</text>
</comment>
<organism evidence="1 2">
    <name type="scientific">Kingdonia uniflora</name>
    <dbReference type="NCBI Taxonomy" id="39325"/>
    <lineage>
        <taxon>Eukaryota</taxon>
        <taxon>Viridiplantae</taxon>
        <taxon>Streptophyta</taxon>
        <taxon>Embryophyta</taxon>
        <taxon>Tracheophyta</taxon>
        <taxon>Spermatophyta</taxon>
        <taxon>Magnoliopsida</taxon>
        <taxon>Ranunculales</taxon>
        <taxon>Circaeasteraceae</taxon>
        <taxon>Kingdonia</taxon>
    </lineage>
</organism>
<dbReference type="EMBL" id="JACGCM010002811">
    <property type="protein sequence ID" value="KAF6135227.1"/>
    <property type="molecule type" value="Genomic_DNA"/>
</dbReference>
<protein>
    <recommendedName>
        <fullName evidence="3">Helitron helicase-like domain-containing protein</fullName>
    </recommendedName>
</protein>
<dbReference type="Proteomes" id="UP000541444">
    <property type="component" value="Unassembled WGS sequence"/>
</dbReference>
<gene>
    <name evidence="1" type="ORF">GIB67_035298</name>
</gene>
<dbReference type="AlphaFoldDB" id="A0A7J7KY15"/>
<evidence type="ECO:0000313" key="2">
    <source>
        <dbReference type="Proteomes" id="UP000541444"/>
    </source>
</evidence>
<reference evidence="1 2" key="1">
    <citation type="journal article" date="2020" name="IScience">
        <title>Genome Sequencing of the Endangered Kingdonia uniflora (Circaeasteraceae, Ranunculales) Reveals Potential Mechanisms of Evolutionary Specialization.</title>
        <authorList>
            <person name="Sun Y."/>
            <person name="Deng T."/>
            <person name="Zhang A."/>
            <person name="Moore M.J."/>
            <person name="Landis J.B."/>
            <person name="Lin N."/>
            <person name="Zhang H."/>
            <person name="Zhang X."/>
            <person name="Huang J."/>
            <person name="Zhang X."/>
            <person name="Sun H."/>
            <person name="Wang H."/>
        </authorList>
    </citation>
    <scope>NUCLEOTIDE SEQUENCE [LARGE SCALE GENOMIC DNA]</scope>
    <source>
        <strain evidence="1">TB1705</strain>
        <tissue evidence="1">Leaf</tissue>
    </source>
</reference>